<evidence type="ECO:0000313" key="1">
    <source>
        <dbReference type="EMBL" id="KZV13961.1"/>
    </source>
</evidence>
<reference evidence="1 2" key="1">
    <citation type="journal article" date="2015" name="Proc. Natl. Acad. Sci. U.S.A.">
        <title>The resurrection genome of Boea hygrometrica: A blueprint for survival of dehydration.</title>
        <authorList>
            <person name="Xiao L."/>
            <person name="Yang G."/>
            <person name="Zhang L."/>
            <person name="Yang X."/>
            <person name="Zhao S."/>
            <person name="Ji Z."/>
            <person name="Zhou Q."/>
            <person name="Hu M."/>
            <person name="Wang Y."/>
            <person name="Chen M."/>
            <person name="Xu Y."/>
            <person name="Jin H."/>
            <person name="Xiao X."/>
            <person name="Hu G."/>
            <person name="Bao F."/>
            <person name="Hu Y."/>
            <person name="Wan P."/>
            <person name="Li L."/>
            <person name="Deng X."/>
            <person name="Kuang T."/>
            <person name="Xiang C."/>
            <person name="Zhu J.K."/>
            <person name="Oliver M.J."/>
            <person name="He Y."/>
        </authorList>
    </citation>
    <scope>NUCLEOTIDE SEQUENCE [LARGE SCALE GENOMIC DNA]</scope>
    <source>
        <strain evidence="2">cv. XS01</strain>
    </source>
</reference>
<organism evidence="1 2">
    <name type="scientific">Dorcoceras hygrometricum</name>
    <dbReference type="NCBI Taxonomy" id="472368"/>
    <lineage>
        <taxon>Eukaryota</taxon>
        <taxon>Viridiplantae</taxon>
        <taxon>Streptophyta</taxon>
        <taxon>Embryophyta</taxon>
        <taxon>Tracheophyta</taxon>
        <taxon>Spermatophyta</taxon>
        <taxon>Magnoliopsida</taxon>
        <taxon>eudicotyledons</taxon>
        <taxon>Gunneridae</taxon>
        <taxon>Pentapetalae</taxon>
        <taxon>asterids</taxon>
        <taxon>lamiids</taxon>
        <taxon>Lamiales</taxon>
        <taxon>Gesneriaceae</taxon>
        <taxon>Didymocarpoideae</taxon>
        <taxon>Trichosporeae</taxon>
        <taxon>Loxocarpinae</taxon>
        <taxon>Dorcoceras</taxon>
    </lineage>
</organism>
<gene>
    <name evidence="1" type="ORF">F511_44719</name>
</gene>
<name>A0A2Z6ZY18_9LAMI</name>
<evidence type="ECO:0000313" key="2">
    <source>
        <dbReference type="Proteomes" id="UP000250235"/>
    </source>
</evidence>
<dbReference type="AlphaFoldDB" id="A0A2Z6ZY18"/>
<dbReference type="Proteomes" id="UP000250235">
    <property type="component" value="Unassembled WGS sequence"/>
</dbReference>
<dbReference type="OrthoDB" id="1939491at2759"/>
<proteinExistence type="predicted"/>
<dbReference type="EMBL" id="KV023517">
    <property type="protein sequence ID" value="KZV13961.1"/>
    <property type="molecule type" value="Genomic_DNA"/>
</dbReference>
<protein>
    <submittedName>
        <fullName evidence="1">Uncharacterized protein</fullName>
    </submittedName>
</protein>
<accession>A0A2Z6ZY18</accession>
<keyword evidence="2" id="KW-1185">Reference proteome</keyword>
<sequence length="77" mass="8532">MVEIKADVYQEVPDAVAGPLEHFRDIIYAELPNTLPPRHAVDHRIELEPGAVVSANVRVGAQLANLWLVGSCRLYVK</sequence>